<dbReference type="SUPFAM" id="SSF55073">
    <property type="entry name" value="Nucleotide cyclase"/>
    <property type="match status" value="1"/>
</dbReference>
<dbReference type="GO" id="GO:0009190">
    <property type="term" value="P:cyclic nucleotide biosynthetic process"/>
    <property type="evidence" value="ECO:0007669"/>
    <property type="project" value="InterPro"/>
</dbReference>
<accession>A0A5K7XL51</accession>
<dbReference type="RefSeq" id="WP_152099406.1">
    <property type="nucleotide sequence ID" value="NZ_AP021861.1"/>
</dbReference>
<dbReference type="Proteomes" id="UP000326837">
    <property type="component" value="Chromosome"/>
</dbReference>
<keyword evidence="3" id="KW-1185">Reference proteome</keyword>
<dbReference type="InterPro" id="IPR029016">
    <property type="entry name" value="GAF-like_dom_sf"/>
</dbReference>
<sequence length="621" mass="66978">MSTADSKSEAPASPEPAPIYPLFCYRQRQRVLATQLDTTLEIGRQREEEPAPVVRIDSALGARVILAPIDDVAISRSHVEVGPTDSALVQIRNLSATQLVRISPNQTLEPGAATRMTPPVLLQFGDYAVRVDPPEDEQLQLEGLPERTIPPGRIAPPASAAMLGATFDEGRLLRWLETILGVFQSAANAHDFSEQAARAAVKIVGLDAAAVLRCEEGRWKTEALYAADQRPGENQSAWAPSQTLLGWVRRDRRTFRHVPPTGPDTPRSLQNVSALVAAPILNGAGEVIGALYGDRRSGERTGGMPIITEFEAKLVELLASGIAAGLARLKEEQAAVAARVQFEQFFTPQLATQLQRDPGLLEGRNAEVTILFADIRGFSRIAEQLGPDRTMAWIQDTMGALSESVLAYDGVLVDYIGDELMAMWGAPAPQTDHARLACLAAQHMLEQLDAISARWQAELGAPVRLGIGLNSGVARVGNTGSALKFKYGPLGDVVNVASRVQGATKYLGADCLITGETLKRLPAEIANRRLARVRAVNIAHPIDLYELVPNAGRDWEQNRTAYDAALRALEQENWPQATAAADALAKAYPEDAAIAALVKRVASADRTDLPGDTSVWQLPGK</sequence>
<dbReference type="GO" id="GO:0004016">
    <property type="term" value="F:adenylate cyclase activity"/>
    <property type="evidence" value="ECO:0007669"/>
    <property type="project" value="UniProtKB-EC"/>
</dbReference>
<evidence type="ECO:0000259" key="1">
    <source>
        <dbReference type="PROSITE" id="PS50125"/>
    </source>
</evidence>
<dbReference type="EMBL" id="AP021861">
    <property type="protein sequence ID" value="BBO33679.1"/>
    <property type="molecule type" value="Genomic_DNA"/>
</dbReference>
<dbReference type="SMART" id="SM00065">
    <property type="entry name" value="GAF"/>
    <property type="match status" value="1"/>
</dbReference>
<dbReference type="Gene3D" id="3.30.70.1230">
    <property type="entry name" value="Nucleotide cyclase"/>
    <property type="match status" value="1"/>
</dbReference>
<dbReference type="GO" id="GO:0035556">
    <property type="term" value="P:intracellular signal transduction"/>
    <property type="evidence" value="ECO:0007669"/>
    <property type="project" value="InterPro"/>
</dbReference>
<dbReference type="CDD" id="cd07302">
    <property type="entry name" value="CHD"/>
    <property type="match status" value="1"/>
</dbReference>
<evidence type="ECO:0000313" key="2">
    <source>
        <dbReference type="EMBL" id="BBO33679.1"/>
    </source>
</evidence>
<keyword evidence="2" id="KW-0456">Lyase</keyword>
<gene>
    <name evidence="2" type="ORF">PLANPX_3291</name>
</gene>
<reference evidence="3" key="1">
    <citation type="submission" date="2019-10" db="EMBL/GenBank/DDBJ databases">
        <title>Lacipirellula parvula gen. nov., sp. nov., representing a lineage of planctomycetes widespread in freshwater anoxic habitats, and description of the family Lacipirellulaceae.</title>
        <authorList>
            <person name="Dedysh S.N."/>
            <person name="Kulichevskaya I.S."/>
            <person name="Beletsky A.V."/>
            <person name="Rakitin A.L."/>
            <person name="Mardanov A.V."/>
            <person name="Ivanova A.A."/>
            <person name="Saltykova V.X."/>
            <person name="Rijpstra W.I.C."/>
            <person name="Sinninghe Damste J.S."/>
            <person name="Ravin N.V."/>
        </authorList>
    </citation>
    <scope>NUCLEOTIDE SEQUENCE [LARGE SCALE GENOMIC DNA]</scope>
    <source>
        <strain evidence="3">PX69</strain>
    </source>
</reference>
<dbReference type="PANTHER" id="PTHR43081:SF1">
    <property type="entry name" value="ADENYLATE CYCLASE, TERMINAL-DIFFERENTIATION SPECIFIC"/>
    <property type="match status" value="1"/>
</dbReference>
<dbReference type="PANTHER" id="PTHR43081">
    <property type="entry name" value="ADENYLATE CYCLASE, TERMINAL-DIFFERENTIATION SPECIFIC-RELATED"/>
    <property type="match status" value="1"/>
</dbReference>
<dbReference type="SMART" id="SM00044">
    <property type="entry name" value="CYCc"/>
    <property type="match status" value="1"/>
</dbReference>
<organism evidence="2 3">
    <name type="scientific">Lacipirellula parvula</name>
    <dbReference type="NCBI Taxonomy" id="2650471"/>
    <lineage>
        <taxon>Bacteria</taxon>
        <taxon>Pseudomonadati</taxon>
        <taxon>Planctomycetota</taxon>
        <taxon>Planctomycetia</taxon>
        <taxon>Pirellulales</taxon>
        <taxon>Lacipirellulaceae</taxon>
        <taxon>Lacipirellula</taxon>
    </lineage>
</organism>
<dbReference type="InterPro" id="IPR050697">
    <property type="entry name" value="Adenylyl/Guanylyl_Cyclase_3/4"/>
</dbReference>
<dbReference type="Pfam" id="PF00211">
    <property type="entry name" value="Guanylate_cyc"/>
    <property type="match status" value="1"/>
</dbReference>
<dbReference type="InterPro" id="IPR003018">
    <property type="entry name" value="GAF"/>
</dbReference>
<dbReference type="EC" id="4.6.1.1" evidence="2"/>
<dbReference type="InterPro" id="IPR001054">
    <property type="entry name" value="A/G_cyclase"/>
</dbReference>
<dbReference type="KEGG" id="lpav:PLANPX_3291"/>
<name>A0A5K7XL51_9BACT</name>
<evidence type="ECO:0000313" key="3">
    <source>
        <dbReference type="Proteomes" id="UP000326837"/>
    </source>
</evidence>
<dbReference type="AlphaFoldDB" id="A0A5K7XL51"/>
<protein>
    <submittedName>
        <fullName evidence="2">Adenylate cyclase</fullName>
        <ecNumber evidence="2">4.6.1.1</ecNumber>
    </submittedName>
</protein>
<proteinExistence type="predicted"/>
<feature type="domain" description="Guanylate cyclase" evidence="1">
    <location>
        <begin position="369"/>
        <end position="501"/>
    </location>
</feature>
<dbReference type="Gene3D" id="3.30.450.40">
    <property type="match status" value="1"/>
</dbReference>
<dbReference type="PROSITE" id="PS50125">
    <property type="entry name" value="GUANYLATE_CYCLASE_2"/>
    <property type="match status" value="1"/>
</dbReference>
<dbReference type="InterPro" id="IPR029787">
    <property type="entry name" value="Nucleotide_cyclase"/>
</dbReference>
<dbReference type="SUPFAM" id="SSF55781">
    <property type="entry name" value="GAF domain-like"/>
    <property type="match status" value="1"/>
</dbReference>